<feature type="domain" description="HTH luxR-type" evidence="4">
    <location>
        <begin position="164"/>
        <end position="229"/>
    </location>
</feature>
<evidence type="ECO:0000313" key="5">
    <source>
        <dbReference type="EMBL" id="GGM96455.1"/>
    </source>
</evidence>
<dbReference type="InterPro" id="IPR016032">
    <property type="entry name" value="Sig_transdc_resp-reg_C-effctor"/>
</dbReference>
<keyword evidence="3" id="KW-0804">Transcription</keyword>
<accession>A0ABQ2I0W0</accession>
<keyword evidence="6" id="KW-1185">Reference proteome</keyword>
<protein>
    <recommendedName>
        <fullName evidence="4">HTH luxR-type domain-containing protein</fullName>
    </recommendedName>
</protein>
<dbReference type="InterPro" id="IPR036388">
    <property type="entry name" value="WH-like_DNA-bd_sf"/>
</dbReference>
<reference evidence="6" key="1">
    <citation type="journal article" date="2019" name="Int. J. Syst. Evol. Microbiol.">
        <title>The Global Catalogue of Microorganisms (GCM) 10K type strain sequencing project: providing services to taxonomists for standard genome sequencing and annotation.</title>
        <authorList>
            <consortium name="The Broad Institute Genomics Platform"/>
            <consortium name="The Broad Institute Genome Sequencing Center for Infectious Disease"/>
            <person name="Wu L."/>
            <person name="Ma J."/>
        </authorList>
    </citation>
    <scope>NUCLEOTIDE SEQUENCE [LARGE SCALE GENOMIC DNA]</scope>
    <source>
        <strain evidence="6">JCM 1365</strain>
    </source>
</reference>
<dbReference type="PROSITE" id="PS50043">
    <property type="entry name" value="HTH_LUXR_2"/>
    <property type="match status" value="1"/>
</dbReference>
<dbReference type="SUPFAM" id="SSF46894">
    <property type="entry name" value="C-terminal effector domain of the bipartite response regulators"/>
    <property type="match status" value="1"/>
</dbReference>
<dbReference type="Proteomes" id="UP000623461">
    <property type="component" value="Unassembled WGS sequence"/>
</dbReference>
<dbReference type="Gene3D" id="1.10.10.10">
    <property type="entry name" value="Winged helix-like DNA-binding domain superfamily/Winged helix DNA-binding domain"/>
    <property type="match status" value="1"/>
</dbReference>
<sequence>MTDSCVHEDDVIRLLEILDHAHVWEPDDIFYTSVLAELAELMPADEVAFQVTAWLRLSGVVLQVAGGRRTVMVLTGADPDDLVLCRACAGLSEQFGSHGVTAHTEVSRGRRTSGVLGFLAPVGELDRRVLLHRHSGPAFSTREVDLLRLARPHLAELHLRRRAELHGLSSLTPRQWEILHLVAMGATNLQIAHRLLISEGTVRKHLEHAYARLGVVSRTEAVATLLGQL</sequence>
<dbReference type="RefSeq" id="WP_156035186.1">
    <property type="nucleotide sequence ID" value="NZ_BMNZ01000004.1"/>
</dbReference>
<keyword evidence="2" id="KW-0238">DNA-binding</keyword>
<dbReference type="PANTHER" id="PTHR44688:SF16">
    <property type="entry name" value="DNA-BINDING TRANSCRIPTIONAL ACTIVATOR DEVR_DOSR"/>
    <property type="match status" value="1"/>
</dbReference>
<dbReference type="CDD" id="cd06170">
    <property type="entry name" value="LuxR_C_like"/>
    <property type="match status" value="1"/>
</dbReference>
<dbReference type="Pfam" id="PF00196">
    <property type="entry name" value="GerE"/>
    <property type="match status" value="1"/>
</dbReference>
<dbReference type="PRINTS" id="PR00038">
    <property type="entry name" value="HTHLUXR"/>
</dbReference>
<organism evidence="5 6">
    <name type="scientific">Terrabacter tumescens</name>
    <dbReference type="NCBI Taxonomy" id="60443"/>
    <lineage>
        <taxon>Bacteria</taxon>
        <taxon>Bacillati</taxon>
        <taxon>Actinomycetota</taxon>
        <taxon>Actinomycetes</taxon>
        <taxon>Micrococcales</taxon>
        <taxon>Intrasporangiaceae</taxon>
        <taxon>Terrabacter</taxon>
    </lineage>
</organism>
<dbReference type="PANTHER" id="PTHR44688">
    <property type="entry name" value="DNA-BINDING TRANSCRIPTIONAL ACTIVATOR DEVR_DOSR"/>
    <property type="match status" value="1"/>
</dbReference>
<dbReference type="SMART" id="SM00421">
    <property type="entry name" value="HTH_LUXR"/>
    <property type="match status" value="1"/>
</dbReference>
<evidence type="ECO:0000256" key="1">
    <source>
        <dbReference type="ARBA" id="ARBA00023015"/>
    </source>
</evidence>
<comment type="caution">
    <text evidence="5">The sequence shown here is derived from an EMBL/GenBank/DDBJ whole genome shotgun (WGS) entry which is preliminary data.</text>
</comment>
<gene>
    <name evidence="5" type="ORF">GCM10009721_23860</name>
</gene>
<keyword evidence="1" id="KW-0805">Transcription regulation</keyword>
<dbReference type="PROSITE" id="PS00622">
    <property type="entry name" value="HTH_LUXR_1"/>
    <property type="match status" value="1"/>
</dbReference>
<evidence type="ECO:0000313" key="6">
    <source>
        <dbReference type="Proteomes" id="UP000623461"/>
    </source>
</evidence>
<evidence type="ECO:0000259" key="4">
    <source>
        <dbReference type="PROSITE" id="PS50043"/>
    </source>
</evidence>
<dbReference type="EMBL" id="BMNZ01000004">
    <property type="protein sequence ID" value="GGM96455.1"/>
    <property type="molecule type" value="Genomic_DNA"/>
</dbReference>
<evidence type="ECO:0000256" key="3">
    <source>
        <dbReference type="ARBA" id="ARBA00023163"/>
    </source>
</evidence>
<dbReference type="InterPro" id="IPR000792">
    <property type="entry name" value="Tscrpt_reg_LuxR_C"/>
</dbReference>
<proteinExistence type="predicted"/>
<evidence type="ECO:0000256" key="2">
    <source>
        <dbReference type="ARBA" id="ARBA00023125"/>
    </source>
</evidence>
<name>A0ABQ2I0W0_9MICO</name>